<feature type="non-terminal residue" evidence="12">
    <location>
        <position position="375"/>
    </location>
</feature>
<comment type="caution">
    <text evidence="8">Lacks conserved residue(s) required for the propagation of feature annotation.</text>
</comment>
<evidence type="ECO:0000256" key="7">
    <source>
        <dbReference type="ARBA" id="ARBA00023180"/>
    </source>
</evidence>
<keyword evidence="7" id="KW-0325">Glycoprotein</keyword>
<protein>
    <recommendedName>
        <fullName evidence="8">Anoctamin</fullName>
    </recommendedName>
</protein>
<dbReference type="EMBL" id="BRZM01000100">
    <property type="protein sequence ID" value="GLD66999.1"/>
    <property type="molecule type" value="Genomic_DNA"/>
</dbReference>
<evidence type="ECO:0000256" key="1">
    <source>
        <dbReference type="ARBA" id="ARBA00004651"/>
    </source>
</evidence>
<evidence type="ECO:0000256" key="5">
    <source>
        <dbReference type="ARBA" id="ARBA00022989"/>
    </source>
</evidence>
<dbReference type="GO" id="GO:0005886">
    <property type="term" value="C:plasma membrane"/>
    <property type="evidence" value="ECO:0007669"/>
    <property type="project" value="UniProtKB-SubCell"/>
</dbReference>
<keyword evidence="13" id="KW-1185">Reference proteome</keyword>
<proteinExistence type="inferred from homology"/>
<dbReference type="Pfam" id="PF16178">
    <property type="entry name" value="Anoct_dimer"/>
    <property type="match status" value="1"/>
</dbReference>
<evidence type="ECO:0000259" key="10">
    <source>
        <dbReference type="Pfam" id="PF04547"/>
    </source>
</evidence>
<dbReference type="InterPro" id="IPR049452">
    <property type="entry name" value="Anoctamin_TM"/>
</dbReference>
<dbReference type="PANTHER" id="PTHR12308">
    <property type="entry name" value="ANOCTAMIN"/>
    <property type="match status" value="1"/>
</dbReference>
<dbReference type="AlphaFoldDB" id="A0AAD3N7P7"/>
<dbReference type="GO" id="GO:0005229">
    <property type="term" value="F:intracellularly calcium-gated chloride channel activity"/>
    <property type="evidence" value="ECO:0007669"/>
    <property type="project" value="TreeGrafter"/>
</dbReference>
<feature type="region of interest" description="Disordered" evidence="9">
    <location>
        <begin position="1"/>
        <end position="42"/>
    </location>
</feature>
<evidence type="ECO:0000256" key="9">
    <source>
        <dbReference type="SAM" id="MobiDB-lite"/>
    </source>
</evidence>
<dbReference type="Proteomes" id="UP001279410">
    <property type="component" value="Unassembled WGS sequence"/>
</dbReference>
<sequence length="375" mass="42986">MERQDDGDEPVGSLNHHDSAEEPGSPPLPRKLSGNLQQEDPAIMRRNDNYLPVPGEEKNLDADFNTKARSSESISKIPGIGFLKIHAPWNVLCREAEFMKLKMPTKKVYDVKQGSNLVEKIRLFIHKVTAPLHPKVDANRPQSVKSLSHPFSREKQHLFDLSDRDKFFDSKTRSSIVYEVLKRTRCTRAKYSMGITSLLANGVYMSAYPLHDGDIEGVNAEPNDRKLLYEEWASYSVFYKYQPIGLIRKYFGEKIGLYFAWLGVYTQMLIPAAIIGVIVFLYGCATVDDNIPSMEICDPRNNITMCPLCDRACSYWKLMTACGTARASHLFDNPATVFFSIFMALWAVLFMEHWKRRQMRLNYIWDLTGFGEEEE</sequence>
<dbReference type="InterPro" id="IPR007632">
    <property type="entry name" value="Anoctamin"/>
</dbReference>
<accession>A0AAD3N7P7</accession>
<dbReference type="GO" id="GO:0046983">
    <property type="term" value="F:protein dimerization activity"/>
    <property type="evidence" value="ECO:0007669"/>
    <property type="project" value="InterPro"/>
</dbReference>
<keyword evidence="5 8" id="KW-1133">Transmembrane helix</keyword>
<evidence type="ECO:0000313" key="13">
    <source>
        <dbReference type="Proteomes" id="UP001279410"/>
    </source>
</evidence>
<comment type="subcellular location">
    <subcellularLocation>
        <location evidence="1">Cell membrane</location>
        <topology evidence="1">Multi-pass membrane protein</topology>
    </subcellularLocation>
    <subcellularLocation>
        <location evidence="8">Membrane</location>
        <topology evidence="8">Multi-pass membrane protein</topology>
    </subcellularLocation>
</comment>
<evidence type="ECO:0000256" key="2">
    <source>
        <dbReference type="ARBA" id="ARBA00009671"/>
    </source>
</evidence>
<dbReference type="InterPro" id="IPR032394">
    <property type="entry name" value="Anoct_dimer"/>
</dbReference>
<feature type="transmembrane region" description="Helical" evidence="8">
    <location>
        <begin position="335"/>
        <end position="351"/>
    </location>
</feature>
<organism evidence="12 13">
    <name type="scientific">Lates japonicus</name>
    <name type="common">Japanese lates</name>
    <dbReference type="NCBI Taxonomy" id="270547"/>
    <lineage>
        <taxon>Eukaryota</taxon>
        <taxon>Metazoa</taxon>
        <taxon>Chordata</taxon>
        <taxon>Craniata</taxon>
        <taxon>Vertebrata</taxon>
        <taxon>Euteleostomi</taxon>
        <taxon>Actinopterygii</taxon>
        <taxon>Neopterygii</taxon>
        <taxon>Teleostei</taxon>
        <taxon>Neoteleostei</taxon>
        <taxon>Acanthomorphata</taxon>
        <taxon>Carangaria</taxon>
        <taxon>Carangaria incertae sedis</taxon>
        <taxon>Centropomidae</taxon>
        <taxon>Lates</taxon>
    </lineage>
</organism>
<keyword evidence="3" id="KW-1003">Cell membrane</keyword>
<evidence type="ECO:0000256" key="6">
    <source>
        <dbReference type="ARBA" id="ARBA00023136"/>
    </source>
</evidence>
<dbReference type="Pfam" id="PF04547">
    <property type="entry name" value="Anoctamin"/>
    <property type="match status" value="1"/>
</dbReference>
<gene>
    <name evidence="12" type="ORF">AKAME5_001836900</name>
</gene>
<evidence type="ECO:0000259" key="11">
    <source>
        <dbReference type="Pfam" id="PF16178"/>
    </source>
</evidence>
<reference evidence="12" key="1">
    <citation type="submission" date="2022-08" db="EMBL/GenBank/DDBJ databases">
        <title>Genome sequencing of akame (Lates japonicus).</title>
        <authorList>
            <person name="Hashiguchi Y."/>
            <person name="Takahashi H."/>
        </authorList>
    </citation>
    <scope>NUCLEOTIDE SEQUENCE</scope>
    <source>
        <strain evidence="12">Kochi</strain>
    </source>
</reference>
<feature type="domain" description="Anoctamin transmembrane" evidence="10">
    <location>
        <begin position="247"/>
        <end position="375"/>
    </location>
</feature>
<comment type="similarity">
    <text evidence="2 8">Belongs to the anoctamin family.</text>
</comment>
<evidence type="ECO:0000313" key="12">
    <source>
        <dbReference type="EMBL" id="GLD66999.1"/>
    </source>
</evidence>
<feature type="transmembrane region" description="Helical" evidence="8">
    <location>
        <begin position="258"/>
        <end position="282"/>
    </location>
</feature>
<feature type="domain" description="Anoctamin dimerisation" evidence="11">
    <location>
        <begin position="79"/>
        <end position="244"/>
    </location>
</feature>
<evidence type="ECO:0000256" key="4">
    <source>
        <dbReference type="ARBA" id="ARBA00022692"/>
    </source>
</evidence>
<keyword evidence="4 8" id="KW-0812">Transmembrane</keyword>
<evidence type="ECO:0000256" key="8">
    <source>
        <dbReference type="RuleBase" id="RU280814"/>
    </source>
</evidence>
<name>A0AAD3N7P7_LATJO</name>
<keyword evidence="6 8" id="KW-0472">Membrane</keyword>
<dbReference type="PANTHER" id="PTHR12308:SF13">
    <property type="entry name" value="ANOCTAMIN-1"/>
    <property type="match status" value="1"/>
</dbReference>
<comment type="caution">
    <text evidence="12">The sequence shown here is derived from an EMBL/GenBank/DDBJ whole genome shotgun (WGS) entry which is preliminary data.</text>
</comment>
<evidence type="ECO:0000256" key="3">
    <source>
        <dbReference type="ARBA" id="ARBA00022475"/>
    </source>
</evidence>